<organism evidence="3 4">
    <name type="scientific">Sphingobium fuliginis ATCC 27551</name>
    <dbReference type="NCBI Taxonomy" id="1208342"/>
    <lineage>
        <taxon>Bacteria</taxon>
        <taxon>Pseudomonadati</taxon>
        <taxon>Pseudomonadota</taxon>
        <taxon>Alphaproteobacteria</taxon>
        <taxon>Sphingomonadales</taxon>
        <taxon>Sphingomonadaceae</taxon>
        <taxon>Sphingobium</taxon>
    </lineage>
</organism>
<gene>
    <name evidence="3" type="ORF">FIL70_08575</name>
</gene>
<evidence type="ECO:0000256" key="2">
    <source>
        <dbReference type="ARBA" id="ARBA00023239"/>
    </source>
</evidence>
<dbReference type="GO" id="GO:0006635">
    <property type="term" value="P:fatty acid beta-oxidation"/>
    <property type="evidence" value="ECO:0007669"/>
    <property type="project" value="TreeGrafter"/>
</dbReference>
<evidence type="ECO:0000256" key="1">
    <source>
        <dbReference type="ARBA" id="ARBA00005254"/>
    </source>
</evidence>
<evidence type="ECO:0000313" key="3">
    <source>
        <dbReference type="EMBL" id="QDC37267.1"/>
    </source>
</evidence>
<keyword evidence="2" id="KW-0456">Lyase</keyword>
<dbReference type="InterPro" id="IPR014748">
    <property type="entry name" value="Enoyl-CoA_hydra_C"/>
</dbReference>
<dbReference type="Gene3D" id="1.10.12.10">
    <property type="entry name" value="Lyase 2-enoyl-coa Hydratase, Chain A, domain 2"/>
    <property type="match status" value="1"/>
</dbReference>
<dbReference type="RefSeq" id="WP_140042066.1">
    <property type="nucleotide sequence ID" value="NZ_CP041016.1"/>
</dbReference>
<evidence type="ECO:0000313" key="4">
    <source>
        <dbReference type="Proteomes" id="UP000311469"/>
    </source>
</evidence>
<comment type="similarity">
    <text evidence="1">Belongs to the enoyl-CoA hydratase/isomerase family.</text>
</comment>
<name>A0A5B8CGW1_SPHSA</name>
<dbReference type="SUPFAM" id="SSF52096">
    <property type="entry name" value="ClpP/crotonase"/>
    <property type="match status" value="1"/>
</dbReference>
<dbReference type="GO" id="GO:0016829">
    <property type="term" value="F:lyase activity"/>
    <property type="evidence" value="ECO:0007669"/>
    <property type="project" value="UniProtKB-KW"/>
</dbReference>
<dbReference type="InterPro" id="IPR029045">
    <property type="entry name" value="ClpP/crotonase-like_dom_sf"/>
</dbReference>
<dbReference type="KEGG" id="sufl:FIL70_08575"/>
<accession>A0A5B8CGW1</accession>
<dbReference type="Proteomes" id="UP000311469">
    <property type="component" value="Chromosome cSF1"/>
</dbReference>
<proteinExistence type="inferred from homology"/>
<sequence>MADILFSIEDHVAEITINRPDKSNALNAAVREGLFDAFKRANEDPECRVVILTAAGSRVFCAGADLVEMAALGITTPPPDYMPVLGKNVAMDKPVIAAVNGAAMAGGFLLVQMCDLVIAAQNASFAITEARRGRGSPWAIPLTKQLPRRVMTELLVTAEPMSAVRAHDLGFVNALAEPDALMERARAMAKVIARNAPLTVRANLRMIRFADDMGVQAAERVADEIFQEVYLSEDAREGPLAFKEKREPVWKGR</sequence>
<dbReference type="Pfam" id="PF00378">
    <property type="entry name" value="ECH_1"/>
    <property type="match status" value="1"/>
</dbReference>
<keyword evidence="3" id="KW-0413">Isomerase</keyword>
<dbReference type="Gene3D" id="3.90.226.10">
    <property type="entry name" value="2-enoyl-CoA Hydratase, Chain A, domain 1"/>
    <property type="match status" value="1"/>
</dbReference>
<protein>
    <submittedName>
        <fullName evidence="3">Enoyl-CoA hydratase/isomerase family protein</fullName>
    </submittedName>
</protein>
<dbReference type="PANTHER" id="PTHR11941:SF54">
    <property type="entry name" value="ENOYL-COA HYDRATASE, MITOCHONDRIAL"/>
    <property type="match status" value="1"/>
</dbReference>
<dbReference type="InterPro" id="IPR001753">
    <property type="entry name" value="Enoyl-CoA_hydra/iso"/>
</dbReference>
<reference evidence="3 4" key="1">
    <citation type="submission" date="2019-06" db="EMBL/GenBank/DDBJ databases">
        <title>Genome organization and adaptive potential of archetypical organophosphate degarding Sphingobium fuliginis ATCC 27551.</title>
        <authorList>
            <person name="Sarwar A."/>
            <person name="Parthasarathy S."/>
            <person name="Singh C."/>
            <person name="Siddavattam D."/>
        </authorList>
    </citation>
    <scope>NUCLEOTIDE SEQUENCE [LARGE SCALE GENOMIC DNA]</scope>
    <source>
        <strain evidence="3 4">ATCC 27551</strain>
    </source>
</reference>
<dbReference type="GO" id="GO:0016853">
    <property type="term" value="F:isomerase activity"/>
    <property type="evidence" value="ECO:0007669"/>
    <property type="project" value="UniProtKB-KW"/>
</dbReference>
<dbReference type="PANTHER" id="PTHR11941">
    <property type="entry name" value="ENOYL-COA HYDRATASE-RELATED"/>
    <property type="match status" value="1"/>
</dbReference>
<dbReference type="AlphaFoldDB" id="A0A5B8CGW1"/>
<dbReference type="CDD" id="cd06558">
    <property type="entry name" value="crotonase-like"/>
    <property type="match status" value="1"/>
</dbReference>
<dbReference type="EMBL" id="CP041016">
    <property type="protein sequence ID" value="QDC37267.1"/>
    <property type="molecule type" value="Genomic_DNA"/>
</dbReference>